<reference evidence="9 10" key="1">
    <citation type="submission" date="2020-08" db="EMBL/GenBank/DDBJ databases">
        <authorList>
            <person name="Liu C."/>
            <person name="Sun Q."/>
        </authorList>
    </citation>
    <scope>NUCLEOTIDE SEQUENCE [LARGE SCALE GENOMIC DNA]</scope>
    <source>
        <strain evidence="9 10">NSJ-57</strain>
    </source>
</reference>
<evidence type="ECO:0000256" key="4">
    <source>
        <dbReference type="ARBA" id="ARBA00022692"/>
    </source>
</evidence>
<keyword evidence="10" id="KW-1185">Reference proteome</keyword>
<keyword evidence="6 8" id="KW-0472">Membrane</keyword>
<keyword evidence="5 8" id="KW-1133">Transmembrane helix</keyword>
<comment type="subcellular location">
    <subcellularLocation>
        <location evidence="1">Cell membrane</location>
        <topology evidence="1">Single-pass membrane protein</topology>
    </subcellularLocation>
    <subcellularLocation>
        <location evidence="7">Cell membrane</location>
        <topology evidence="7">Single-pass type II membrane protein</topology>
    </subcellularLocation>
</comment>
<keyword evidence="7" id="KW-0653">Protein transport</keyword>
<evidence type="ECO:0000256" key="1">
    <source>
        <dbReference type="ARBA" id="ARBA00004162"/>
    </source>
</evidence>
<evidence type="ECO:0000256" key="8">
    <source>
        <dbReference type="SAM" id="Phobius"/>
    </source>
</evidence>
<evidence type="ECO:0000256" key="2">
    <source>
        <dbReference type="ARBA" id="ARBA00005811"/>
    </source>
</evidence>
<keyword evidence="4 7" id="KW-0812">Transmembrane</keyword>
<comment type="similarity">
    <text evidence="2 7">Belongs to the ExbD/TolR family.</text>
</comment>
<dbReference type="GO" id="GO:0022857">
    <property type="term" value="F:transmembrane transporter activity"/>
    <property type="evidence" value="ECO:0007669"/>
    <property type="project" value="InterPro"/>
</dbReference>
<keyword evidence="7" id="KW-0813">Transport</keyword>
<evidence type="ECO:0000313" key="9">
    <source>
        <dbReference type="EMBL" id="QNM15619.1"/>
    </source>
</evidence>
<dbReference type="InterPro" id="IPR003400">
    <property type="entry name" value="ExbD"/>
</dbReference>
<evidence type="ECO:0000256" key="5">
    <source>
        <dbReference type="ARBA" id="ARBA00022989"/>
    </source>
</evidence>
<accession>A0A7G9GXT7</accession>
<dbReference type="PANTHER" id="PTHR30558">
    <property type="entry name" value="EXBD MEMBRANE COMPONENT OF PMF-DRIVEN MACROMOLECULE IMPORT SYSTEM"/>
    <property type="match status" value="1"/>
</dbReference>
<dbReference type="AlphaFoldDB" id="A0A7G9GXT7"/>
<dbReference type="Gene3D" id="3.30.420.270">
    <property type="match status" value="1"/>
</dbReference>
<keyword evidence="3" id="KW-1003">Cell membrane</keyword>
<dbReference type="GO" id="GO:0015031">
    <property type="term" value="P:protein transport"/>
    <property type="evidence" value="ECO:0007669"/>
    <property type="project" value="UniProtKB-KW"/>
</dbReference>
<name>A0A7G9GXT7_9FUSO</name>
<dbReference type="RefSeq" id="WP_101475068.1">
    <property type="nucleotide sequence ID" value="NZ_CP060637.1"/>
</dbReference>
<sequence>MKIERHKKRGELILELTPLIDVVFLLLIFFLVATTFDEMRGGIKIDLPQSTIKEISDIKEIQVIIDKNKNMVLHYKDKGKTEEVNVDKNNLKDKLSERLGNMKEKNVIISADKSLDYGYIVDVMTISKEAGAQSLDIDTSKKK</sequence>
<dbReference type="Proteomes" id="UP000515913">
    <property type="component" value="Chromosome"/>
</dbReference>
<evidence type="ECO:0000256" key="7">
    <source>
        <dbReference type="RuleBase" id="RU003879"/>
    </source>
</evidence>
<dbReference type="PANTHER" id="PTHR30558:SF3">
    <property type="entry name" value="BIOPOLYMER TRANSPORT PROTEIN EXBD-RELATED"/>
    <property type="match status" value="1"/>
</dbReference>
<protein>
    <submittedName>
        <fullName evidence="9">Biopolymer transporter ExbD</fullName>
    </submittedName>
</protein>
<proteinExistence type="inferred from homology"/>
<feature type="transmembrane region" description="Helical" evidence="8">
    <location>
        <begin position="12"/>
        <end position="33"/>
    </location>
</feature>
<organism evidence="9 10">
    <name type="scientific">Fusobacterium hominis</name>
    <dbReference type="NCBI Taxonomy" id="2764326"/>
    <lineage>
        <taxon>Bacteria</taxon>
        <taxon>Fusobacteriati</taxon>
        <taxon>Fusobacteriota</taxon>
        <taxon>Fusobacteriia</taxon>
        <taxon>Fusobacteriales</taxon>
        <taxon>Fusobacteriaceae</taxon>
        <taxon>Fusobacterium</taxon>
    </lineage>
</organism>
<gene>
    <name evidence="9" type="ORF">H9Q81_01910</name>
</gene>
<evidence type="ECO:0000256" key="6">
    <source>
        <dbReference type="ARBA" id="ARBA00023136"/>
    </source>
</evidence>
<evidence type="ECO:0000313" key="10">
    <source>
        <dbReference type="Proteomes" id="UP000515913"/>
    </source>
</evidence>
<evidence type="ECO:0000256" key="3">
    <source>
        <dbReference type="ARBA" id="ARBA00022475"/>
    </source>
</evidence>
<dbReference type="EMBL" id="CP060637">
    <property type="protein sequence ID" value="QNM15619.1"/>
    <property type="molecule type" value="Genomic_DNA"/>
</dbReference>
<dbReference type="KEGG" id="fho:H9Q81_01910"/>
<dbReference type="Pfam" id="PF02472">
    <property type="entry name" value="ExbD"/>
    <property type="match status" value="1"/>
</dbReference>
<dbReference type="GO" id="GO:0005886">
    <property type="term" value="C:plasma membrane"/>
    <property type="evidence" value="ECO:0007669"/>
    <property type="project" value="UniProtKB-SubCell"/>
</dbReference>